<sequence>MTDYPTNHDLGRIDVIELDDTPALSRDVTLNIATIQAAWPDFESSFDSIQGRRMMGLFYGENEIYRLSSTRLGRDHDNPLGLDETVIPGGSYLRLRLRGTAPSIYENIAPAFDALFEHADHDPGRPHIEYYRREGEVDCLVPVSSSN</sequence>
<name>A0A5C8HT29_9MICO</name>
<dbReference type="Proteomes" id="UP000321196">
    <property type="component" value="Unassembled WGS sequence"/>
</dbReference>
<organism evidence="1 2">
    <name type="scientific">Microbacterium mitrae</name>
    <dbReference type="NCBI Taxonomy" id="664640"/>
    <lineage>
        <taxon>Bacteria</taxon>
        <taxon>Bacillati</taxon>
        <taxon>Actinomycetota</taxon>
        <taxon>Actinomycetes</taxon>
        <taxon>Micrococcales</taxon>
        <taxon>Microbacteriaceae</taxon>
        <taxon>Microbacterium</taxon>
    </lineage>
</organism>
<dbReference type="AlphaFoldDB" id="A0A5C8HT29"/>
<keyword evidence="2" id="KW-1185">Reference proteome</keyword>
<dbReference type="InterPro" id="IPR011256">
    <property type="entry name" value="Reg_factor_effector_dom_sf"/>
</dbReference>
<protein>
    <submittedName>
        <fullName evidence="1">GyrI-like domain-containing protein</fullName>
    </submittedName>
</protein>
<evidence type="ECO:0000313" key="2">
    <source>
        <dbReference type="Proteomes" id="UP000321196"/>
    </source>
</evidence>
<dbReference type="OrthoDB" id="3685824at2"/>
<evidence type="ECO:0000313" key="1">
    <source>
        <dbReference type="EMBL" id="TXK06637.1"/>
    </source>
</evidence>
<dbReference type="RefSeq" id="WP_147825441.1">
    <property type="nucleotide sequence ID" value="NZ_BAAARG010000001.1"/>
</dbReference>
<comment type="caution">
    <text evidence="1">The sequence shown here is derived from an EMBL/GenBank/DDBJ whole genome shotgun (WGS) entry which is preliminary data.</text>
</comment>
<accession>A0A5C8HT29</accession>
<gene>
    <name evidence="1" type="ORF">FVP60_06760</name>
</gene>
<proteinExistence type="predicted"/>
<dbReference type="EMBL" id="VRSW01000001">
    <property type="protein sequence ID" value="TXK06637.1"/>
    <property type="molecule type" value="Genomic_DNA"/>
</dbReference>
<reference evidence="1 2" key="1">
    <citation type="submission" date="2019-08" db="EMBL/GenBank/DDBJ databases">
        <authorList>
            <person name="Dong K."/>
        </authorList>
    </citation>
    <scope>NUCLEOTIDE SEQUENCE [LARGE SCALE GENOMIC DNA]</scope>
    <source>
        <strain evidence="1 2">M4-8</strain>
    </source>
</reference>
<dbReference type="Gene3D" id="3.20.80.10">
    <property type="entry name" value="Regulatory factor, effector binding domain"/>
    <property type="match status" value="1"/>
</dbReference>